<dbReference type="CDD" id="cd09727">
    <property type="entry name" value="Cas6_I-E"/>
    <property type="match status" value="1"/>
</dbReference>
<dbReference type="STRING" id="699218.HMPREF0889_0193"/>
<evidence type="ECO:0000313" key="2">
    <source>
        <dbReference type="Proteomes" id="UP000003242"/>
    </source>
</evidence>
<dbReference type="Gene3D" id="3.30.70.1200">
    <property type="entry name" value="Crispr-associated protein, domain 1"/>
    <property type="match status" value="1"/>
</dbReference>
<comment type="caution">
    <text evidence="1">The sequence shown here is derived from an EMBL/GenBank/DDBJ whole genome shotgun (WGS) entry which is preliminary data.</text>
</comment>
<dbReference type="InterPro" id="IPR010179">
    <property type="entry name" value="CRISPR-assoc_prot_Cse3"/>
</dbReference>
<dbReference type="Proteomes" id="UP000003242">
    <property type="component" value="Unassembled WGS sequence"/>
</dbReference>
<organism evidence="1 2">
    <name type="scientific">Megasphaera lornae</name>
    <dbReference type="NCBI Taxonomy" id="1000568"/>
    <lineage>
        <taxon>Bacteria</taxon>
        <taxon>Bacillati</taxon>
        <taxon>Bacillota</taxon>
        <taxon>Negativicutes</taxon>
        <taxon>Veillonellales</taxon>
        <taxon>Veillonellaceae</taxon>
        <taxon>Megasphaera</taxon>
    </lineage>
</organism>
<dbReference type="Gene3D" id="3.30.70.1210">
    <property type="entry name" value="Crispr-associated protein, domain 2"/>
    <property type="match status" value="1"/>
</dbReference>
<sequence>MYLSRVKVDDENFRKVRALNSLDAFHDWVERCFPEEFEAQKRKRKLWRLDTLQGDRYLLIVSETMPDIAGMEVYGVPGSGAIKEYDAFLQRLKENQRMRFRVTLNPVTAKADRTEGKRGRIFPHVTVAQQMKFLYDRAVKNGFSLVPDEFTIVERGYGILQKNRNIEHRRPIRLSKAVYEGLLTITDAVRFRQVLVAGFGKKKAYGFGMMTVIPVQS</sequence>
<protein>
    <submittedName>
        <fullName evidence="1">CRISPR system CASCADE complex protein CasE</fullName>
    </submittedName>
</protein>
<reference evidence="2" key="1">
    <citation type="submission" date="2009-12" db="EMBL/GenBank/DDBJ databases">
        <title>Sequence of Clostridiales genomosp. BVAB3 str. UPII9-5.</title>
        <authorList>
            <person name="Madupu R."/>
            <person name="Durkin A.S."/>
            <person name="Torralba M."/>
            <person name="Methe B."/>
            <person name="Sutton G.G."/>
            <person name="Strausberg R.L."/>
            <person name="Nelson K.E."/>
        </authorList>
    </citation>
    <scope>NUCLEOTIDE SEQUENCE [LARGE SCALE GENOMIC DNA]</scope>
    <source>
        <strain evidence="2">28L</strain>
    </source>
</reference>
<dbReference type="EMBL" id="ADGP01000020">
    <property type="protein sequence ID" value="EFD93801.1"/>
    <property type="molecule type" value="Genomic_DNA"/>
</dbReference>
<dbReference type="Pfam" id="PF08798">
    <property type="entry name" value="CRISPR_assoc"/>
    <property type="match status" value="1"/>
</dbReference>
<dbReference type="OrthoDB" id="9795689at2"/>
<dbReference type="SUPFAM" id="SSF117987">
    <property type="entry name" value="CRISPR-associated protein"/>
    <property type="match status" value="2"/>
</dbReference>
<dbReference type="SMART" id="SM01101">
    <property type="entry name" value="CRISPR_assoc"/>
    <property type="match status" value="1"/>
</dbReference>
<dbReference type="AlphaFoldDB" id="D3LV74"/>
<name>D3LV74_9FIRM</name>
<evidence type="ECO:0000313" key="1">
    <source>
        <dbReference type="EMBL" id="EFD93801.1"/>
    </source>
</evidence>
<proteinExistence type="predicted"/>
<dbReference type="NCBIfam" id="TIGR01907">
    <property type="entry name" value="casE_Cse3"/>
    <property type="match status" value="1"/>
</dbReference>
<dbReference type="RefSeq" id="WP_009369769.1">
    <property type="nucleotide sequence ID" value="NZ_ADGP01000020.1"/>
</dbReference>
<dbReference type="eggNOG" id="ENOG5030BEK">
    <property type="taxonomic scope" value="Bacteria"/>
</dbReference>
<accession>D3LV74</accession>
<gene>
    <name evidence="1" type="primary">casE</name>
    <name evidence="1" type="ORF">HMPREF0889_0193</name>
</gene>